<reference evidence="2" key="2">
    <citation type="journal article" date="2021" name="Microbiome">
        <title>Successional dynamics and alternative stable states in a saline activated sludge microbial community over 9 years.</title>
        <authorList>
            <person name="Wang Y."/>
            <person name="Ye J."/>
            <person name="Ju F."/>
            <person name="Liu L."/>
            <person name="Boyd J.A."/>
            <person name="Deng Y."/>
            <person name="Parks D.H."/>
            <person name="Jiang X."/>
            <person name="Yin X."/>
            <person name="Woodcroft B.J."/>
            <person name="Tyson G.W."/>
            <person name="Hugenholtz P."/>
            <person name="Polz M.F."/>
            <person name="Zhang T."/>
        </authorList>
    </citation>
    <scope>NUCLEOTIDE SEQUENCE</scope>
    <source>
        <strain evidence="2">HKST-UBA02</strain>
    </source>
</reference>
<dbReference type="EMBL" id="JAGQHS010000163">
    <property type="protein sequence ID" value="MCA9758344.1"/>
    <property type="molecule type" value="Genomic_DNA"/>
</dbReference>
<protein>
    <recommendedName>
        <fullName evidence="4">ATP-grasp domain-containing protein</fullName>
    </recommendedName>
</protein>
<accession>A0A956SG94</accession>
<comment type="caution">
    <text evidence="2">The sequence shown here is derived from an EMBL/GenBank/DDBJ whole genome shotgun (WGS) entry which is preliminary data.</text>
</comment>
<organism evidence="2 3">
    <name type="scientific">Eiseniibacteriota bacterium</name>
    <dbReference type="NCBI Taxonomy" id="2212470"/>
    <lineage>
        <taxon>Bacteria</taxon>
        <taxon>Candidatus Eiseniibacteriota</taxon>
    </lineage>
</organism>
<evidence type="ECO:0000256" key="1">
    <source>
        <dbReference type="SAM" id="MobiDB-lite"/>
    </source>
</evidence>
<evidence type="ECO:0000313" key="3">
    <source>
        <dbReference type="Proteomes" id="UP000739538"/>
    </source>
</evidence>
<sequence>MARPLVLLIDYKSHFGSKYVAEPYRSGMSLSRLAELFRDSGYELELLGFPDVELGRDWKDIPVVYTSSEDHDGHYKSYIEDVVLGLELAGARTIPDFRFLRAHENKVFMEILRELLLTQTAASPARRLELPCDPAGRGPAGEGLTGQSLAAPSSAARHFGTYEEWEARQGAGHHANAHPSGVAPRTGTTPDTGQTVVKSASGALSRGVELGTNIDDLRAKVKKLSRSPSFRPDLRDLVRALRRTGYEKESRNRRKFVTQEFVSGLDHDWKVLVYGDRYFVLRRGARPDDFRASGGGRLSFHRELPPGLLDFARQVFDALRVPNVSLDIGVTPDGFVLFEFQAVYFGTYTVDHSEFHFRRVGADWSLVEGPAELEAVYAESVVRFLEAATR</sequence>
<reference evidence="2" key="1">
    <citation type="submission" date="2020-04" db="EMBL/GenBank/DDBJ databases">
        <authorList>
            <person name="Zhang T."/>
        </authorList>
    </citation>
    <scope>NUCLEOTIDE SEQUENCE</scope>
    <source>
        <strain evidence="2">HKST-UBA02</strain>
    </source>
</reference>
<feature type="region of interest" description="Disordered" evidence="1">
    <location>
        <begin position="129"/>
        <end position="153"/>
    </location>
</feature>
<evidence type="ECO:0000313" key="2">
    <source>
        <dbReference type="EMBL" id="MCA9758344.1"/>
    </source>
</evidence>
<dbReference type="SUPFAM" id="SSF56059">
    <property type="entry name" value="Glutathione synthetase ATP-binding domain-like"/>
    <property type="match status" value="1"/>
</dbReference>
<proteinExistence type="predicted"/>
<dbReference type="Proteomes" id="UP000739538">
    <property type="component" value="Unassembled WGS sequence"/>
</dbReference>
<feature type="region of interest" description="Disordered" evidence="1">
    <location>
        <begin position="167"/>
        <end position="195"/>
    </location>
</feature>
<dbReference type="Gene3D" id="3.30.470.20">
    <property type="entry name" value="ATP-grasp fold, B domain"/>
    <property type="match status" value="1"/>
</dbReference>
<gene>
    <name evidence="2" type="ORF">KDA27_21290</name>
</gene>
<dbReference type="AlphaFoldDB" id="A0A956SG94"/>
<evidence type="ECO:0008006" key="4">
    <source>
        <dbReference type="Google" id="ProtNLM"/>
    </source>
</evidence>
<name>A0A956SG94_UNCEI</name>
<feature type="compositionally biased region" description="Polar residues" evidence="1">
    <location>
        <begin position="186"/>
        <end position="195"/>
    </location>
</feature>